<keyword evidence="4 5" id="KW-0472">Membrane</keyword>
<feature type="transmembrane region" description="Helical" evidence="5">
    <location>
        <begin position="41"/>
        <end position="61"/>
    </location>
</feature>
<accession>A0A7W4IVQ5</accession>
<dbReference type="RefSeq" id="WP_182987389.1">
    <property type="nucleotide sequence ID" value="NZ_JABEQD010000014.1"/>
</dbReference>
<keyword evidence="3 5" id="KW-1133">Transmembrane helix</keyword>
<evidence type="ECO:0000256" key="1">
    <source>
        <dbReference type="ARBA" id="ARBA00022475"/>
    </source>
</evidence>
<dbReference type="InterPro" id="IPR012451">
    <property type="entry name" value="DUF1656"/>
</dbReference>
<evidence type="ECO:0000256" key="2">
    <source>
        <dbReference type="ARBA" id="ARBA00022692"/>
    </source>
</evidence>
<evidence type="ECO:0000313" key="6">
    <source>
        <dbReference type="EMBL" id="MBB2169921.1"/>
    </source>
</evidence>
<gene>
    <name evidence="6" type="ORF">HLH36_16475</name>
</gene>
<keyword evidence="1" id="KW-1003">Cell membrane</keyword>
<organism evidence="6 7">
    <name type="scientific">Gluconacetobacter aggeris</name>
    <dbReference type="NCBI Taxonomy" id="1286186"/>
    <lineage>
        <taxon>Bacteria</taxon>
        <taxon>Pseudomonadati</taxon>
        <taxon>Pseudomonadota</taxon>
        <taxon>Alphaproteobacteria</taxon>
        <taxon>Acetobacterales</taxon>
        <taxon>Acetobacteraceae</taxon>
        <taxon>Gluconacetobacter</taxon>
    </lineage>
</organism>
<evidence type="ECO:0000256" key="5">
    <source>
        <dbReference type="SAM" id="Phobius"/>
    </source>
</evidence>
<comment type="caution">
    <text evidence="6">The sequence shown here is derived from an EMBL/GenBank/DDBJ whole genome shotgun (WGS) entry which is preliminary data.</text>
</comment>
<dbReference type="EMBL" id="JABEQD010000014">
    <property type="protein sequence ID" value="MBB2169921.1"/>
    <property type="molecule type" value="Genomic_DNA"/>
</dbReference>
<keyword evidence="2 5" id="KW-0812">Transmembrane</keyword>
<evidence type="ECO:0000313" key="7">
    <source>
        <dbReference type="Proteomes" id="UP000559860"/>
    </source>
</evidence>
<proteinExistence type="predicted"/>
<dbReference type="Proteomes" id="UP000559860">
    <property type="component" value="Unassembled WGS sequence"/>
</dbReference>
<feature type="transmembrane region" description="Helical" evidence="5">
    <location>
        <begin position="12"/>
        <end position="35"/>
    </location>
</feature>
<reference evidence="6 7" key="1">
    <citation type="submission" date="2020-04" db="EMBL/GenBank/DDBJ databases">
        <title>Description of novel Gluconacetobacter.</title>
        <authorList>
            <person name="Sombolestani A."/>
        </authorList>
    </citation>
    <scope>NUCLEOTIDE SEQUENCE [LARGE SCALE GENOMIC DNA]</scope>
    <source>
        <strain evidence="6 7">LMG 27801</strain>
    </source>
</reference>
<protein>
    <submittedName>
        <fullName evidence="6">DUF1656 domain-containing protein</fullName>
    </submittedName>
</protein>
<name>A0A7W4IVQ5_9PROT</name>
<keyword evidence="7" id="KW-1185">Reference proteome</keyword>
<evidence type="ECO:0000256" key="3">
    <source>
        <dbReference type="ARBA" id="ARBA00022989"/>
    </source>
</evidence>
<dbReference type="AlphaFoldDB" id="A0A7W4IVQ5"/>
<sequence length="64" mass="7160">MLSEFDLHGVFLAPLAVYALAALVPSIAIRAVLAWCGGMRLFWHVALFDLALYFCTLCLLIRYV</sequence>
<dbReference type="Pfam" id="PF07869">
    <property type="entry name" value="DUF1656"/>
    <property type="match status" value="1"/>
</dbReference>
<evidence type="ECO:0000256" key="4">
    <source>
        <dbReference type="ARBA" id="ARBA00023136"/>
    </source>
</evidence>